<dbReference type="Proteomes" id="UP000183832">
    <property type="component" value="Unassembled WGS sequence"/>
</dbReference>
<accession>A0A1J1IGH2</accession>
<gene>
    <name evidence="1" type="ORF">CLUMA_CG012356</name>
</gene>
<dbReference type="EMBL" id="CVRI01000048">
    <property type="protein sequence ID" value="CRK98866.1"/>
    <property type="molecule type" value="Genomic_DNA"/>
</dbReference>
<keyword evidence="2" id="KW-1185">Reference proteome</keyword>
<reference evidence="1 2" key="1">
    <citation type="submission" date="2015-04" db="EMBL/GenBank/DDBJ databases">
        <authorList>
            <person name="Syromyatnikov M.Y."/>
            <person name="Popov V.N."/>
        </authorList>
    </citation>
    <scope>NUCLEOTIDE SEQUENCE [LARGE SCALE GENOMIC DNA]</scope>
</reference>
<name>A0A1J1IGH2_9DIPT</name>
<sequence length="79" mass="9215">MTLKEVHEIIMKLSLVERMSKEKFSKQIHAACVGVMKQTFVWLMMKSLVMIIFTKNVADDTLYEHLTRTLITNDVTLNK</sequence>
<evidence type="ECO:0000313" key="2">
    <source>
        <dbReference type="Proteomes" id="UP000183832"/>
    </source>
</evidence>
<protein>
    <submittedName>
        <fullName evidence="1">CLUMA_CG012356, isoform A</fullName>
    </submittedName>
</protein>
<dbReference type="AlphaFoldDB" id="A0A1J1IGH2"/>
<evidence type="ECO:0000313" key="1">
    <source>
        <dbReference type="EMBL" id="CRK98866.1"/>
    </source>
</evidence>
<organism evidence="1 2">
    <name type="scientific">Clunio marinus</name>
    <dbReference type="NCBI Taxonomy" id="568069"/>
    <lineage>
        <taxon>Eukaryota</taxon>
        <taxon>Metazoa</taxon>
        <taxon>Ecdysozoa</taxon>
        <taxon>Arthropoda</taxon>
        <taxon>Hexapoda</taxon>
        <taxon>Insecta</taxon>
        <taxon>Pterygota</taxon>
        <taxon>Neoptera</taxon>
        <taxon>Endopterygota</taxon>
        <taxon>Diptera</taxon>
        <taxon>Nematocera</taxon>
        <taxon>Chironomoidea</taxon>
        <taxon>Chironomidae</taxon>
        <taxon>Clunio</taxon>
    </lineage>
</organism>
<proteinExistence type="predicted"/>